<dbReference type="InterPro" id="IPR017737">
    <property type="entry name" value="TssE1-like"/>
</dbReference>
<evidence type="ECO:0000313" key="3">
    <source>
        <dbReference type="Proteomes" id="UP000054911"/>
    </source>
</evidence>
<protein>
    <submittedName>
        <fullName evidence="2">Gene 25-like lysozyme</fullName>
    </submittedName>
</protein>
<keyword evidence="3" id="KW-1185">Reference proteome</keyword>
<dbReference type="InterPro" id="IPR010269">
    <property type="entry name" value="T6SS_TssC-like"/>
</dbReference>
<comment type="caution">
    <text evidence="2">The sequence shown here is derived from an EMBL/GenBank/DDBJ whole genome shotgun (WGS) entry which is preliminary data.</text>
</comment>
<accession>A0A158C132</accession>
<dbReference type="Gene3D" id="3.10.450.40">
    <property type="match status" value="1"/>
</dbReference>
<dbReference type="RefSeq" id="WP_061176803.1">
    <property type="nucleotide sequence ID" value="NZ_FCOE02000015.1"/>
</dbReference>
<sequence>MPRSLGQGSLFERLDPDIPPLRLRTREQLAQERVQAVRRHLQWLLNSRQGGSLSSPELGLRDFNDAVTGSADLLLQVRRDIEAMVSAFEPRISVLGVRACPDAEQPLDLHFRLDCLMPVFNKEEQLEIELVIHHQNRQARIV</sequence>
<dbReference type="Pfam" id="PF04965">
    <property type="entry name" value="GPW_gp25"/>
    <property type="match status" value="1"/>
</dbReference>
<dbReference type="InterPro" id="IPR007048">
    <property type="entry name" value="IraD/Gp25-like"/>
</dbReference>
<evidence type="ECO:0000313" key="2">
    <source>
        <dbReference type="EMBL" id="SAK75971.1"/>
    </source>
</evidence>
<dbReference type="EMBL" id="FCOE02000015">
    <property type="protein sequence ID" value="SAK75971.1"/>
    <property type="molecule type" value="Genomic_DNA"/>
</dbReference>
<dbReference type="STRING" id="1777141.AWB80_04407"/>
<dbReference type="OrthoDB" id="119583at2"/>
<dbReference type="AlphaFoldDB" id="A0A158C132"/>
<gene>
    <name evidence="2" type="ORF">AWB80_04407</name>
</gene>
<feature type="domain" description="IraD/Gp25-like" evidence="1">
    <location>
        <begin position="33"/>
        <end position="116"/>
    </location>
</feature>
<evidence type="ECO:0000259" key="1">
    <source>
        <dbReference type="Pfam" id="PF04965"/>
    </source>
</evidence>
<dbReference type="Proteomes" id="UP000054911">
    <property type="component" value="Unassembled WGS sequence"/>
</dbReference>
<dbReference type="PANTHER" id="PTHR35565">
    <property type="entry name" value="CYTOPLASMIC PROTEIN-RELATED"/>
    <property type="match status" value="1"/>
</dbReference>
<reference evidence="2" key="1">
    <citation type="submission" date="2016-01" db="EMBL/GenBank/DDBJ databases">
        <authorList>
            <person name="Peeters C."/>
        </authorList>
    </citation>
    <scope>NUCLEOTIDE SEQUENCE [LARGE SCALE GENOMIC DNA]</scope>
    <source>
        <strain evidence="2">LMG 29323</strain>
    </source>
</reference>
<dbReference type="PANTHER" id="PTHR35565:SF1">
    <property type="entry name" value="TYPE VI SECRETION SYSTEM CONTRACTILE SHEATH LARGE SUBUNIT"/>
    <property type="match status" value="1"/>
</dbReference>
<organism evidence="2 3">
    <name type="scientific">Caballeronia pedi</name>
    <dbReference type="NCBI Taxonomy" id="1777141"/>
    <lineage>
        <taxon>Bacteria</taxon>
        <taxon>Pseudomonadati</taxon>
        <taxon>Pseudomonadota</taxon>
        <taxon>Betaproteobacteria</taxon>
        <taxon>Burkholderiales</taxon>
        <taxon>Burkholderiaceae</taxon>
        <taxon>Caballeronia</taxon>
    </lineage>
</organism>
<name>A0A158C132_9BURK</name>
<proteinExistence type="predicted"/>
<dbReference type="SUPFAM" id="SSF160719">
    <property type="entry name" value="gpW/gp25-like"/>
    <property type="match status" value="1"/>
</dbReference>
<dbReference type="NCBIfam" id="TIGR03357">
    <property type="entry name" value="VI_zyme"/>
    <property type="match status" value="1"/>
</dbReference>